<evidence type="ECO:0000313" key="3">
    <source>
        <dbReference type="Proteomes" id="UP000095038"/>
    </source>
</evidence>
<sequence length="67" mass="7781">MEFAPPNAEKEVKHQEDDLRWHQFFGRLRTCCRVQKGARSSSSRTEEVAATAETAEREEREEKEGTL</sequence>
<name>A0A1D2VIY9_9ASCO</name>
<reference evidence="3" key="1">
    <citation type="submission" date="2016-05" db="EMBL/GenBank/DDBJ databases">
        <title>Comparative genomics of biotechnologically important yeasts.</title>
        <authorList>
            <consortium name="DOE Joint Genome Institute"/>
            <person name="Riley R."/>
            <person name="Haridas S."/>
            <person name="Wolfe K.H."/>
            <person name="Lopes M.R."/>
            <person name="Hittinger C.T."/>
            <person name="Goker M."/>
            <person name="Salamov A."/>
            <person name="Wisecaver J."/>
            <person name="Long T.M."/>
            <person name="Aerts A.L."/>
            <person name="Barry K."/>
            <person name="Choi C."/>
            <person name="Clum A."/>
            <person name="Coughlan A.Y."/>
            <person name="Deshpande S."/>
            <person name="Douglass A.P."/>
            <person name="Hanson S.J."/>
            <person name="Klenk H.-P."/>
            <person name="Labutti K."/>
            <person name="Lapidus A."/>
            <person name="Lindquist E."/>
            <person name="Lipzen A."/>
            <person name="Meier-Kolthoff J.P."/>
            <person name="Ohm R.A."/>
            <person name="Otillar R.P."/>
            <person name="Pangilinan J."/>
            <person name="Peng Y."/>
            <person name="Rokas A."/>
            <person name="Rosa C.A."/>
            <person name="Scheuner C."/>
            <person name="Sibirny A.A."/>
            <person name="Slot J.C."/>
            <person name="Stielow J.B."/>
            <person name="Sun H."/>
            <person name="Kurtzman C.P."/>
            <person name="Blackwell M."/>
            <person name="Grigoriev I.V."/>
            <person name="Jeffries T.W."/>
        </authorList>
    </citation>
    <scope>NUCLEOTIDE SEQUENCE [LARGE SCALE GENOMIC DNA]</scope>
    <source>
        <strain evidence="3">DSM 1968</strain>
    </source>
</reference>
<accession>A0A1D2VIY9</accession>
<feature type="region of interest" description="Disordered" evidence="1">
    <location>
        <begin position="35"/>
        <end position="67"/>
    </location>
</feature>
<dbReference type="Proteomes" id="UP000095038">
    <property type="component" value="Unassembled WGS sequence"/>
</dbReference>
<protein>
    <submittedName>
        <fullName evidence="2">Uncharacterized protein</fullName>
    </submittedName>
</protein>
<evidence type="ECO:0000313" key="2">
    <source>
        <dbReference type="EMBL" id="ODV61591.1"/>
    </source>
</evidence>
<gene>
    <name evidence="2" type="ORF">ASCRUDRAFT_75583</name>
</gene>
<dbReference type="GeneID" id="30966762"/>
<proteinExistence type="predicted"/>
<feature type="compositionally biased region" description="Low complexity" evidence="1">
    <location>
        <begin position="39"/>
        <end position="53"/>
    </location>
</feature>
<dbReference type="InParanoid" id="A0A1D2VIY9"/>
<dbReference type="EMBL" id="KV454479">
    <property type="protein sequence ID" value="ODV61591.1"/>
    <property type="molecule type" value="Genomic_DNA"/>
</dbReference>
<dbReference type="AlphaFoldDB" id="A0A1D2VIY9"/>
<keyword evidence="3" id="KW-1185">Reference proteome</keyword>
<dbReference type="RefSeq" id="XP_020047898.1">
    <property type="nucleotide sequence ID" value="XM_020193126.1"/>
</dbReference>
<organism evidence="2 3">
    <name type="scientific">Ascoidea rubescens DSM 1968</name>
    <dbReference type="NCBI Taxonomy" id="1344418"/>
    <lineage>
        <taxon>Eukaryota</taxon>
        <taxon>Fungi</taxon>
        <taxon>Dikarya</taxon>
        <taxon>Ascomycota</taxon>
        <taxon>Saccharomycotina</taxon>
        <taxon>Saccharomycetes</taxon>
        <taxon>Ascoideaceae</taxon>
        <taxon>Ascoidea</taxon>
    </lineage>
</organism>
<evidence type="ECO:0000256" key="1">
    <source>
        <dbReference type="SAM" id="MobiDB-lite"/>
    </source>
</evidence>
<feature type="compositionally biased region" description="Basic and acidic residues" evidence="1">
    <location>
        <begin position="54"/>
        <end position="67"/>
    </location>
</feature>